<proteinExistence type="predicted"/>
<evidence type="ECO:0000313" key="2">
    <source>
        <dbReference type="EMBL" id="JAR91371.1"/>
    </source>
</evidence>
<feature type="domain" description="Reverse transcriptase" evidence="1">
    <location>
        <begin position="236"/>
        <end position="505"/>
    </location>
</feature>
<dbReference type="PROSITE" id="PS50878">
    <property type="entry name" value="RT_POL"/>
    <property type="match status" value="1"/>
</dbReference>
<protein>
    <submittedName>
        <fullName evidence="2">Putative tick transposon</fullName>
    </submittedName>
</protein>
<sequence length="679" mass="78337">FSRGDYFGLYQHLDNADWASIYSMTDVNRAVEVFTNYIVDALERFVPKKRPCTSRYPHWYSKELRSVLRKKLHYHRKYKFANSDFWYLKFSESRALAKSLLKRDKILHRESVERSLNRDPMLFWRYVKDRTTTTSSSINIADSLGNMLSEPEDVSNAFANYFSSVYSCGQTGVPVHGVSDNASDHLSIVSFEITGIELAIRKLKPKLSVAFDGIPSFIVKGCSSIFAPVLTHIFNLSLQSLTFPSLWKNSITVPIHKNGRTDDVKNYRPVSLLSPFAKVYEIVLFEHISNFFKHKISPSQHGFMRGRSVETNLVSFLNFVSPTVCQRGQVDVVYFDLSKAFDLVDHSLLAHKLESYGVSTSLCSLFLDYLSNRHNFVRVLGHHSRPYVSSSGVPQGSILGPIFFNVFINDLSSIVRNSVVLQYADDVKLFRQIISLEDCEKLMEDVRRVCNWCRQNMLTLNPSKTVIMSLSRNAEKMNFCYQIGNDPLRRVECTRDLGVYIDSSLYFTVHVNNLINGSLRKLGVISRITREFSTSACILRLYFSLIRTKLEFSSVVWNCISFTRQKIIENVQKRFFRIVYDRYIGRTVFYSYVRLLERCKCPTLSSRRRERDLVFLYKCIHGLIDCPDLTSAINIHVPSPVLRVSPTFHVNHIIQTSPMTRIQHFYNTLRGANIDVFNP</sequence>
<dbReference type="AlphaFoldDB" id="A0A147BKW8"/>
<dbReference type="SUPFAM" id="SSF56672">
    <property type="entry name" value="DNA/RNA polymerases"/>
    <property type="match status" value="1"/>
</dbReference>
<dbReference type="InterPro" id="IPR043502">
    <property type="entry name" value="DNA/RNA_pol_sf"/>
</dbReference>
<name>A0A147BKW8_IXORI</name>
<dbReference type="CDD" id="cd01650">
    <property type="entry name" value="RT_nLTR_like"/>
    <property type="match status" value="1"/>
</dbReference>
<accession>A0A147BKW8</accession>
<reference evidence="2" key="1">
    <citation type="journal article" date="2018" name="PLoS Negl. Trop. Dis.">
        <title>Sialome diversity of ticks revealed by RNAseq of single tick salivary glands.</title>
        <authorList>
            <person name="Perner J."/>
            <person name="Kropackova S."/>
            <person name="Kopacek P."/>
            <person name="Ribeiro J.M."/>
        </authorList>
    </citation>
    <scope>NUCLEOTIDE SEQUENCE</scope>
    <source>
        <strain evidence="2">Siblings of single egg batch collected in Ceske Budejovice</strain>
        <tissue evidence="2">Salivary glands</tissue>
    </source>
</reference>
<dbReference type="InterPro" id="IPR000477">
    <property type="entry name" value="RT_dom"/>
</dbReference>
<dbReference type="PANTHER" id="PTHR33332">
    <property type="entry name" value="REVERSE TRANSCRIPTASE DOMAIN-CONTAINING PROTEIN"/>
    <property type="match status" value="1"/>
</dbReference>
<organism evidence="2">
    <name type="scientific">Ixodes ricinus</name>
    <name type="common">Common tick</name>
    <name type="synonym">Acarus ricinus</name>
    <dbReference type="NCBI Taxonomy" id="34613"/>
    <lineage>
        <taxon>Eukaryota</taxon>
        <taxon>Metazoa</taxon>
        <taxon>Ecdysozoa</taxon>
        <taxon>Arthropoda</taxon>
        <taxon>Chelicerata</taxon>
        <taxon>Arachnida</taxon>
        <taxon>Acari</taxon>
        <taxon>Parasitiformes</taxon>
        <taxon>Ixodida</taxon>
        <taxon>Ixodoidea</taxon>
        <taxon>Ixodidae</taxon>
        <taxon>Ixodinae</taxon>
        <taxon>Ixodes</taxon>
    </lineage>
</organism>
<dbReference type="Pfam" id="PF00078">
    <property type="entry name" value="RVT_1"/>
    <property type="match status" value="1"/>
</dbReference>
<dbReference type="EMBL" id="GEGO01004033">
    <property type="protein sequence ID" value="JAR91371.1"/>
    <property type="molecule type" value="Transcribed_RNA"/>
</dbReference>
<feature type="non-terminal residue" evidence="2">
    <location>
        <position position="1"/>
    </location>
</feature>
<feature type="non-terminal residue" evidence="2">
    <location>
        <position position="679"/>
    </location>
</feature>
<dbReference type="Gene3D" id="3.30.70.270">
    <property type="match status" value="1"/>
</dbReference>
<dbReference type="InterPro" id="IPR043128">
    <property type="entry name" value="Rev_trsase/Diguanyl_cyclase"/>
</dbReference>
<dbReference type="GO" id="GO:0071897">
    <property type="term" value="P:DNA biosynthetic process"/>
    <property type="evidence" value="ECO:0007669"/>
    <property type="project" value="UniProtKB-ARBA"/>
</dbReference>
<evidence type="ECO:0000259" key="1">
    <source>
        <dbReference type="PROSITE" id="PS50878"/>
    </source>
</evidence>